<dbReference type="EMBL" id="JACKWY010000001">
    <property type="protein sequence ID" value="MBB6713498.1"/>
    <property type="molecule type" value="Genomic_DNA"/>
</dbReference>
<gene>
    <name evidence="10" type="primary">galE</name>
    <name evidence="10" type="ORF">H7E68_01960</name>
</gene>
<dbReference type="InterPro" id="IPR005886">
    <property type="entry name" value="UDP_G4E"/>
</dbReference>
<reference evidence="10 11" key="1">
    <citation type="submission" date="2020-08" db="EMBL/GenBank/DDBJ databases">
        <title>Clostridia isolated from Swiss meat.</title>
        <authorList>
            <person name="Wambui J."/>
            <person name="Stevens M.J.A."/>
            <person name="Stephan R."/>
        </authorList>
    </citation>
    <scope>NUCLEOTIDE SEQUENCE [LARGE SCALE GENOMIC DNA]</scope>
    <source>
        <strain evidence="10 11">CM001</strain>
    </source>
</reference>
<dbReference type="InterPro" id="IPR036291">
    <property type="entry name" value="NAD(P)-bd_dom_sf"/>
</dbReference>
<name>A0A7X0SBT4_9CLOT</name>
<dbReference type="InterPro" id="IPR016040">
    <property type="entry name" value="NAD(P)-bd_dom"/>
</dbReference>
<evidence type="ECO:0000256" key="5">
    <source>
        <dbReference type="ARBA" id="ARBA00018569"/>
    </source>
</evidence>
<evidence type="ECO:0000256" key="3">
    <source>
        <dbReference type="ARBA" id="ARBA00007637"/>
    </source>
</evidence>
<dbReference type="NCBIfam" id="TIGR01179">
    <property type="entry name" value="galE"/>
    <property type="match status" value="1"/>
</dbReference>
<comment type="similarity">
    <text evidence="3 8">Belongs to the NAD(P)-dependent epimerase/dehydratase family.</text>
</comment>
<dbReference type="RefSeq" id="WP_185163304.1">
    <property type="nucleotide sequence ID" value="NZ_JACKWY010000001.1"/>
</dbReference>
<dbReference type="GO" id="GO:0003978">
    <property type="term" value="F:UDP-glucose 4-epimerase activity"/>
    <property type="evidence" value="ECO:0007669"/>
    <property type="project" value="UniProtKB-UniRule"/>
</dbReference>
<comment type="pathway">
    <text evidence="8">Carbohydrate metabolism; galactose metabolism.</text>
</comment>
<proteinExistence type="inferred from homology"/>
<sequence>MVVLVSGGMGYIGSHTTVELLNQGYEVIIVDDLSNSKDIVLDKIESITGKLPKFYKMNILNEEDLETVFKENKIDAVIHFAAFKAVGESVSMPIEYYHNNLTTTLVTLNVMKKYNVKNFVFSSSATVYGEAKTMPVKEEAHLSTTNPYGATKLMIEDILRDVYKADKDMNIALLRYFNPVGAHKSGKIGEDPSGIPNNLMPYITKVAIGELKVLSVFGNDYNTSDGTGVRDYIHVVDVAKGHIKALEKLATNSGLVTYNLGTGNGYSVLELVKAFSKASGKEIPYKIVDRRPGDIGTCYADPKKANNELGWIAEKSIEEICEDSWRWQSNNPKGYN</sequence>
<dbReference type="NCBIfam" id="NF007956">
    <property type="entry name" value="PRK10675.1"/>
    <property type="match status" value="1"/>
</dbReference>
<evidence type="ECO:0000256" key="6">
    <source>
        <dbReference type="ARBA" id="ARBA00023027"/>
    </source>
</evidence>
<evidence type="ECO:0000256" key="7">
    <source>
        <dbReference type="ARBA" id="ARBA00023235"/>
    </source>
</evidence>
<organism evidence="10 11">
    <name type="scientific">Clostridium gasigenes</name>
    <dbReference type="NCBI Taxonomy" id="94869"/>
    <lineage>
        <taxon>Bacteria</taxon>
        <taxon>Bacillati</taxon>
        <taxon>Bacillota</taxon>
        <taxon>Clostridia</taxon>
        <taxon>Eubacteriales</taxon>
        <taxon>Clostridiaceae</taxon>
        <taxon>Clostridium</taxon>
    </lineage>
</organism>
<dbReference type="Proteomes" id="UP000585258">
    <property type="component" value="Unassembled WGS sequence"/>
</dbReference>
<dbReference type="UniPathway" id="UPA00214"/>
<dbReference type="Pfam" id="PF16363">
    <property type="entry name" value="GDP_Man_Dehyd"/>
    <property type="match status" value="1"/>
</dbReference>
<keyword evidence="6 8" id="KW-0520">NAD</keyword>
<accession>A0A7X0SBT4</accession>
<dbReference type="Gene3D" id="3.90.25.10">
    <property type="entry name" value="UDP-galactose 4-epimerase, domain 1"/>
    <property type="match status" value="1"/>
</dbReference>
<feature type="domain" description="NAD(P)-binding" evidence="9">
    <location>
        <begin position="4"/>
        <end position="323"/>
    </location>
</feature>
<dbReference type="Gene3D" id="3.40.50.720">
    <property type="entry name" value="NAD(P)-binding Rossmann-like Domain"/>
    <property type="match status" value="1"/>
</dbReference>
<comment type="subunit">
    <text evidence="8">Homodimer.</text>
</comment>
<evidence type="ECO:0000256" key="1">
    <source>
        <dbReference type="ARBA" id="ARBA00000083"/>
    </source>
</evidence>
<dbReference type="EC" id="5.1.3.2" evidence="4 8"/>
<comment type="catalytic activity">
    <reaction evidence="1 8">
        <text>UDP-alpha-D-glucose = UDP-alpha-D-galactose</text>
        <dbReference type="Rhea" id="RHEA:22168"/>
        <dbReference type="ChEBI" id="CHEBI:58885"/>
        <dbReference type="ChEBI" id="CHEBI:66914"/>
        <dbReference type="EC" id="5.1.3.2"/>
    </reaction>
</comment>
<dbReference type="GO" id="GO:0006012">
    <property type="term" value="P:galactose metabolic process"/>
    <property type="evidence" value="ECO:0007669"/>
    <property type="project" value="UniProtKB-UniPathway"/>
</dbReference>
<protein>
    <recommendedName>
        <fullName evidence="5 8">UDP-glucose 4-epimerase</fullName>
        <ecNumber evidence="4 8">5.1.3.2</ecNumber>
    </recommendedName>
</protein>
<dbReference type="AlphaFoldDB" id="A0A7X0SBT4"/>
<evidence type="ECO:0000259" key="9">
    <source>
        <dbReference type="Pfam" id="PF16363"/>
    </source>
</evidence>
<evidence type="ECO:0000256" key="8">
    <source>
        <dbReference type="RuleBase" id="RU366046"/>
    </source>
</evidence>
<dbReference type="PANTHER" id="PTHR43725:SF47">
    <property type="entry name" value="UDP-GLUCOSE 4-EPIMERASE"/>
    <property type="match status" value="1"/>
</dbReference>
<comment type="cofactor">
    <cofactor evidence="2 8">
        <name>NAD(+)</name>
        <dbReference type="ChEBI" id="CHEBI:57540"/>
    </cofactor>
</comment>
<dbReference type="SUPFAM" id="SSF51735">
    <property type="entry name" value="NAD(P)-binding Rossmann-fold domains"/>
    <property type="match status" value="1"/>
</dbReference>
<keyword evidence="7 8" id="KW-0413">Isomerase</keyword>
<dbReference type="CDD" id="cd05247">
    <property type="entry name" value="UDP_G4E_1_SDR_e"/>
    <property type="match status" value="1"/>
</dbReference>
<comment type="caution">
    <text evidence="10">The sequence shown here is derived from an EMBL/GenBank/DDBJ whole genome shotgun (WGS) entry which is preliminary data.</text>
</comment>
<dbReference type="PANTHER" id="PTHR43725">
    <property type="entry name" value="UDP-GLUCOSE 4-EPIMERASE"/>
    <property type="match status" value="1"/>
</dbReference>
<evidence type="ECO:0000256" key="4">
    <source>
        <dbReference type="ARBA" id="ARBA00013189"/>
    </source>
</evidence>
<evidence type="ECO:0000256" key="2">
    <source>
        <dbReference type="ARBA" id="ARBA00001911"/>
    </source>
</evidence>
<evidence type="ECO:0000313" key="11">
    <source>
        <dbReference type="Proteomes" id="UP000585258"/>
    </source>
</evidence>
<keyword evidence="8" id="KW-0119">Carbohydrate metabolism</keyword>
<dbReference type="GO" id="GO:0005829">
    <property type="term" value="C:cytosol"/>
    <property type="evidence" value="ECO:0007669"/>
    <property type="project" value="TreeGrafter"/>
</dbReference>
<evidence type="ECO:0000313" key="10">
    <source>
        <dbReference type="EMBL" id="MBB6713498.1"/>
    </source>
</evidence>